<evidence type="ECO:0000256" key="1">
    <source>
        <dbReference type="SAM" id="Phobius"/>
    </source>
</evidence>
<name>A0AAD8BZ51_BIOPF</name>
<protein>
    <submittedName>
        <fullName evidence="2">Uncharacterized protein</fullName>
    </submittedName>
</protein>
<evidence type="ECO:0000313" key="3">
    <source>
        <dbReference type="Proteomes" id="UP001233172"/>
    </source>
</evidence>
<organism evidence="2 3">
    <name type="scientific">Biomphalaria pfeifferi</name>
    <name type="common">Bloodfluke planorb</name>
    <name type="synonym">Freshwater snail</name>
    <dbReference type="NCBI Taxonomy" id="112525"/>
    <lineage>
        <taxon>Eukaryota</taxon>
        <taxon>Metazoa</taxon>
        <taxon>Spiralia</taxon>
        <taxon>Lophotrochozoa</taxon>
        <taxon>Mollusca</taxon>
        <taxon>Gastropoda</taxon>
        <taxon>Heterobranchia</taxon>
        <taxon>Euthyneura</taxon>
        <taxon>Panpulmonata</taxon>
        <taxon>Hygrophila</taxon>
        <taxon>Lymnaeoidea</taxon>
        <taxon>Planorbidae</taxon>
        <taxon>Biomphalaria</taxon>
    </lineage>
</organism>
<gene>
    <name evidence="2" type="ORF">Bpfe_007957</name>
</gene>
<proteinExistence type="predicted"/>
<reference evidence="2" key="1">
    <citation type="journal article" date="2023" name="PLoS Negl. Trop. Dis.">
        <title>A genome sequence for Biomphalaria pfeifferi, the major vector snail for the human-infecting parasite Schistosoma mansoni.</title>
        <authorList>
            <person name="Bu L."/>
            <person name="Lu L."/>
            <person name="Laidemitt M.R."/>
            <person name="Zhang S.M."/>
            <person name="Mutuku M."/>
            <person name="Mkoji G."/>
            <person name="Steinauer M."/>
            <person name="Loker E.S."/>
        </authorList>
    </citation>
    <scope>NUCLEOTIDE SEQUENCE</scope>
    <source>
        <strain evidence="2">KasaAsao</strain>
    </source>
</reference>
<dbReference type="EMBL" id="JASAOG010000024">
    <property type="protein sequence ID" value="KAK0062752.1"/>
    <property type="molecule type" value="Genomic_DNA"/>
</dbReference>
<dbReference type="Proteomes" id="UP001233172">
    <property type="component" value="Unassembled WGS sequence"/>
</dbReference>
<keyword evidence="1" id="KW-1133">Transmembrane helix</keyword>
<dbReference type="AlphaFoldDB" id="A0AAD8BZ51"/>
<evidence type="ECO:0000313" key="2">
    <source>
        <dbReference type="EMBL" id="KAK0062752.1"/>
    </source>
</evidence>
<keyword evidence="1" id="KW-0472">Membrane</keyword>
<sequence>MNTTEFAEVTVSVGVNSPLPLELKVVIAVLAGLSLVLLCLLYYCIRSSQSKNQKSVNMPDRERTNMFICNFPVGFWYDESKSTDSSKTFGKNFDSKEIRPLGGKSIYKGNKIHHSLI</sequence>
<comment type="caution">
    <text evidence="2">The sequence shown here is derived from an EMBL/GenBank/DDBJ whole genome shotgun (WGS) entry which is preliminary data.</text>
</comment>
<accession>A0AAD8BZ51</accession>
<feature type="transmembrane region" description="Helical" evidence="1">
    <location>
        <begin position="25"/>
        <end position="45"/>
    </location>
</feature>
<keyword evidence="3" id="KW-1185">Reference proteome</keyword>
<keyword evidence="1" id="KW-0812">Transmembrane</keyword>
<reference evidence="2" key="2">
    <citation type="submission" date="2023-04" db="EMBL/GenBank/DDBJ databases">
        <authorList>
            <person name="Bu L."/>
            <person name="Lu L."/>
            <person name="Laidemitt M.R."/>
            <person name="Zhang S.M."/>
            <person name="Mutuku M."/>
            <person name="Mkoji G."/>
            <person name="Steinauer M."/>
            <person name="Loker E.S."/>
        </authorList>
    </citation>
    <scope>NUCLEOTIDE SEQUENCE</scope>
    <source>
        <strain evidence="2">KasaAsao</strain>
        <tissue evidence="2">Whole Snail</tissue>
    </source>
</reference>